<gene>
    <name evidence="2" type="ORF">Tci_668238</name>
</gene>
<organism evidence="2">
    <name type="scientific">Tanacetum cinerariifolium</name>
    <name type="common">Dalmatian daisy</name>
    <name type="synonym">Chrysanthemum cinerariifolium</name>
    <dbReference type="NCBI Taxonomy" id="118510"/>
    <lineage>
        <taxon>Eukaryota</taxon>
        <taxon>Viridiplantae</taxon>
        <taxon>Streptophyta</taxon>
        <taxon>Embryophyta</taxon>
        <taxon>Tracheophyta</taxon>
        <taxon>Spermatophyta</taxon>
        <taxon>Magnoliopsida</taxon>
        <taxon>eudicotyledons</taxon>
        <taxon>Gunneridae</taxon>
        <taxon>Pentapetalae</taxon>
        <taxon>asterids</taxon>
        <taxon>campanulids</taxon>
        <taxon>Asterales</taxon>
        <taxon>Asteraceae</taxon>
        <taxon>Asteroideae</taxon>
        <taxon>Anthemideae</taxon>
        <taxon>Anthemidinae</taxon>
        <taxon>Tanacetum</taxon>
    </lineage>
</organism>
<proteinExistence type="predicted"/>
<reference evidence="2" key="1">
    <citation type="journal article" date="2019" name="Sci. Rep.">
        <title>Draft genome of Tanacetum cinerariifolium, the natural source of mosquito coil.</title>
        <authorList>
            <person name="Yamashiro T."/>
            <person name="Shiraishi A."/>
            <person name="Satake H."/>
            <person name="Nakayama K."/>
        </authorList>
    </citation>
    <scope>NUCLEOTIDE SEQUENCE</scope>
</reference>
<feature type="non-terminal residue" evidence="2">
    <location>
        <position position="1"/>
    </location>
</feature>
<protein>
    <submittedName>
        <fullName evidence="2">Uncharacterized protein</fullName>
    </submittedName>
</protein>
<comment type="caution">
    <text evidence="2">The sequence shown here is derived from an EMBL/GenBank/DDBJ whole genome shotgun (WGS) entry which is preliminary data.</text>
</comment>
<accession>A0A699KIA9</accession>
<evidence type="ECO:0000256" key="1">
    <source>
        <dbReference type="SAM" id="MobiDB-lite"/>
    </source>
</evidence>
<name>A0A699KIA9_TANCI</name>
<evidence type="ECO:0000313" key="2">
    <source>
        <dbReference type="EMBL" id="GFA96266.1"/>
    </source>
</evidence>
<feature type="compositionally biased region" description="Basic and acidic residues" evidence="1">
    <location>
        <begin position="269"/>
        <end position="283"/>
    </location>
</feature>
<dbReference type="EMBL" id="BKCJ010522953">
    <property type="protein sequence ID" value="GFA96266.1"/>
    <property type="molecule type" value="Genomic_DNA"/>
</dbReference>
<feature type="region of interest" description="Disordered" evidence="1">
    <location>
        <begin position="252"/>
        <end position="283"/>
    </location>
</feature>
<sequence>KTLANISTQTIEILSLVRSFDFSTLQSTVKNIQDHAFKQEEASAAWKKSFTNMAWNLGFIISGLERAQTHIKSSMSSLQEDTSSIKSIMTEMYNALRGQSYSAPSSSVAPTFALTDIPANAEDQRKLVKASSVVRPDPDEPKAEEEARLNAISKNEVIKVVREEAKKLGIHPKEAITTKASELFKKAQDAEHDVLKRQHTKKLRKSLELRKHKEIISKKKNEVVKDLMNSLSQRYERLRQIPEELGIQSALLAPEQAPSQTSGRKQKHMKLEPETRIHGLECN</sequence>
<dbReference type="AlphaFoldDB" id="A0A699KIA9"/>